<evidence type="ECO:0000256" key="2">
    <source>
        <dbReference type="SAM" id="Phobius"/>
    </source>
</evidence>
<comment type="caution">
    <text evidence="3">The sequence shown here is derived from an EMBL/GenBank/DDBJ whole genome shotgun (WGS) entry which is preliminary data.</text>
</comment>
<sequence length="480" mass="55121">MIVLSRDESDNLKAIILNYLQGEPLRVVRVRLETECEELKTGCKTLYKAIELKSKDDPFVLAILNSLNIKKATPGSKAGEYEKVLQKSENLYELLSNLYHDGYHHVGYLLRLIENTTPKRNWALIFTIGAFLSAGIGVFFYFNKKYFDAFTNWLSRSFPFVIDWCGKTFSLLKNIPLLGMVYNGLGLLFSWYNTFSNGTTTASHKLNSLFFKTLTASLNITAYFLSYTAGGAMMLPAAVLFVLSSSIDVFKSVYDFFKTRHALKTLKTPDEYERSWEQLAEYERAKNLHKRSMKSVWIKFTAAVLTTIAIGIWSFFPPNLIIMIGCIAFISLISLAKKSVLDAIYEQQAQQLQKKLQHIETTYHVELDPANQSSFVKLKQKRQHLDQHEVELARREAALAKKEKEIAIRQQAILDSDESSPVKMLRSLKPQSQQEEYPSRFLVEHTSDFTVPLAKRLRKTRSYDDLYRLKEEERTSLTLG</sequence>
<dbReference type="Proteomes" id="UP000054858">
    <property type="component" value="Unassembled WGS sequence"/>
</dbReference>
<keyword evidence="2" id="KW-0472">Membrane</keyword>
<protein>
    <submittedName>
        <fullName evidence="3">Uncharacterized protein</fullName>
    </submittedName>
</protein>
<organism evidence="3 4">
    <name type="scientific">Legionella oakridgensis</name>
    <dbReference type="NCBI Taxonomy" id="29423"/>
    <lineage>
        <taxon>Bacteria</taxon>
        <taxon>Pseudomonadati</taxon>
        <taxon>Pseudomonadota</taxon>
        <taxon>Gammaproteobacteria</taxon>
        <taxon>Legionellales</taxon>
        <taxon>Legionellaceae</taxon>
        <taxon>Legionella</taxon>
    </lineage>
</organism>
<evidence type="ECO:0000256" key="1">
    <source>
        <dbReference type="SAM" id="Coils"/>
    </source>
</evidence>
<feature type="transmembrane region" description="Helical" evidence="2">
    <location>
        <begin position="121"/>
        <end position="142"/>
    </location>
</feature>
<name>A0A0W0X4X3_9GAMM</name>
<reference evidence="3 4" key="1">
    <citation type="submission" date="2015-11" db="EMBL/GenBank/DDBJ databases">
        <title>Genomic analysis of 38 Legionella species identifies large and diverse effector repertoires.</title>
        <authorList>
            <person name="Burstein D."/>
            <person name="Amaro F."/>
            <person name="Zusman T."/>
            <person name="Lifshitz Z."/>
            <person name="Cohen O."/>
            <person name="Gilbert J.A."/>
            <person name="Pupko T."/>
            <person name="Shuman H.A."/>
            <person name="Segal G."/>
        </authorList>
    </citation>
    <scope>NUCLEOTIDE SEQUENCE [LARGE SCALE GENOMIC DNA]</scope>
    <source>
        <strain evidence="3 4">Oak Ridge-10</strain>
    </source>
</reference>
<dbReference type="AlphaFoldDB" id="A0A0W0X4X3"/>
<feature type="transmembrane region" description="Helical" evidence="2">
    <location>
        <begin position="296"/>
        <end position="314"/>
    </location>
</feature>
<dbReference type="RefSeq" id="WP_025386590.1">
    <property type="nucleotide sequence ID" value="NZ_LCUA01000007.1"/>
</dbReference>
<feature type="coiled-coil region" evidence="1">
    <location>
        <begin position="342"/>
        <end position="410"/>
    </location>
</feature>
<dbReference type="PATRIC" id="fig|29423.5.peg.1016"/>
<feature type="transmembrane region" description="Helical" evidence="2">
    <location>
        <begin position="231"/>
        <end position="250"/>
    </location>
</feature>
<proteinExistence type="predicted"/>
<keyword evidence="2" id="KW-1133">Transmembrane helix</keyword>
<evidence type="ECO:0000313" key="3">
    <source>
        <dbReference type="EMBL" id="KTD39540.1"/>
    </source>
</evidence>
<dbReference type="EMBL" id="LNYP01000019">
    <property type="protein sequence ID" value="KTD39540.1"/>
    <property type="molecule type" value="Genomic_DNA"/>
</dbReference>
<feature type="transmembrane region" description="Helical" evidence="2">
    <location>
        <begin position="320"/>
        <end position="336"/>
    </location>
</feature>
<keyword evidence="1" id="KW-0175">Coiled coil</keyword>
<keyword evidence="2" id="KW-0812">Transmembrane</keyword>
<accession>A0A0W0X4X3</accession>
<evidence type="ECO:0000313" key="4">
    <source>
        <dbReference type="Proteomes" id="UP000054858"/>
    </source>
</evidence>
<feature type="transmembrane region" description="Helical" evidence="2">
    <location>
        <begin position="175"/>
        <end position="194"/>
    </location>
</feature>
<gene>
    <name evidence="3" type="ORF">Loak_0966</name>
</gene>